<keyword evidence="1" id="KW-0547">Nucleotide-binding</keyword>
<feature type="chain" id="PRO_5012596580" evidence="3">
    <location>
        <begin position="23"/>
        <end position="1426"/>
    </location>
</feature>
<feature type="domain" description="AMP-dependent synthetase/ligase" evidence="4">
    <location>
        <begin position="791"/>
        <end position="1238"/>
    </location>
</feature>
<dbReference type="PROSITE" id="PS00455">
    <property type="entry name" value="AMP_BINDING"/>
    <property type="match status" value="2"/>
</dbReference>
<dbReference type="GO" id="GO:0016020">
    <property type="term" value="C:membrane"/>
    <property type="evidence" value="ECO:0007669"/>
    <property type="project" value="TreeGrafter"/>
</dbReference>
<evidence type="ECO:0000313" key="5">
    <source>
        <dbReference type="EMBL" id="OQS07410.1"/>
    </source>
</evidence>
<keyword evidence="2" id="KW-0067">ATP-binding</keyword>
<protein>
    <submittedName>
        <fullName evidence="5">Long-chain-fatty-acid--CoA ligase</fullName>
    </submittedName>
</protein>
<keyword evidence="6" id="KW-1185">Reference proteome</keyword>
<dbReference type="InterPro" id="IPR020845">
    <property type="entry name" value="AMP-binding_CS"/>
</dbReference>
<dbReference type="GO" id="GO:0005524">
    <property type="term" value="F:ATP binding"/>
    <property type="evidence" value="ECO:0007669"/>
    <property type="project" value="UniProtKB-KW"/>
</dbReference>
<accession>A0A1W0ABM4</accession>
<evidence type="ECO:0000256" key="2">
    <source>
        <dbReference type="ARBA" id="ARBA00022840"/>
    </source>
</evidence>
<dbReference type="PANTHER" id="PTHR43272">
    <property type="entry name" value="LONG-CHAIN-FATTY-ACID--COA LIGASE"/>
    <property type="match status" value="1"/>
</dbReference>
<evidence type="ECO:0000256" key="3">
    <source>
        <dbReference type="SAM" id="SignalP"/>
    </source>
</evidence>
<keyword evidence="3" id="KW-0732">Signal</keyword>
<organism evidence="5 6">
    <name type="scientific">Thraustotheca clavata</name>
    <dbReference type="NCBI Taxonomy" id="74557"/>
    <lineage>
        <taxon>Eukaryota</taxon>
        <taxon>Sar</taxon>
        <taxon>Stramenopiles</taxon>
        <taxon>Oomycota</taxon>
        <taxon>Saprolegniomycetes</taxon>
        <taxon>Saprolegniales</taxon>
        <taxon>Achlyaceae</taxon>
        <taxon>Thraustotheca</taxon>
    </lineage>
</organism>
<evidence type="ECO:0000256" key="1">
    <source>
        <dbReference type="ARBA" id="ARBA00022741"/>
    </source>
</evidence>
<dbReference type="SUPFAM" id="SSF56801">
    <property type="entry name" value="Acetyl-CoA synthetase-like"/>
    <property type="match status" value="2"/>
</dbReference>
<dbReference type="OrthoDB" id="1700726at2759"/>
<dbReference type="EMBL" id="JNBS01000240">
    <property type="protein sequence ID" value="OQS07410.1"/>
    <property type="molecule type" value="Genomic_DNA"/>
</dbReference>
<dbReference type="InterPro" id="IPR042099">
    <property type="entry name" value="ANL_N_sf"/>
</dbReference>
<comment type="caution">
    <text evidence="5">The sequence shown here is derived from an EMBL/GenBank/DDBJ whole genome shotgun (WGS) entry which is preliminary data.</text>
</comment>
<keyword evidence="5" id="KW-0436">Ligase</keyword>
<sequence>MLSTTALVSSAMALSVLAAVYALWLKPGNHIDAPVTYCEPDNSTIKPGHGAVYRVNGEFPKPQFNTMIENLKNTATQHPTVNFVGHRVIDAAGNAGAFEWQTYAEVYDRIRHFASALVLKNMMPAADNGQKMLCIYMKNRPEWLIAQYSALYAGGCISCLYDTLGASSTKFILNQTESPTVVCTTAELKHVLDVKPVCPKMQHIVLCDVDTKSEEHFAMAAAAKVTLWTMSELEVIGEKNVVEMAPVKGDDTCFLMYTSGTTGDPKGVCISHKNLLSCALGVELSLSKGKASETFNSKALHLSYLPLPHILEQLVHSIVISKGGGIGFFQGKTAKIPDDLCALRPTVFITVPRMLNKIYDTIVGGARAAGGFKAKLFDHALNTKLANLSQGYTSHPLYDRLLFSKIQAKLGLDRCCVVITGSAPLAEDVMSFFRVVLDCPVVEGYGQSECCGAVNITDPFDLTTGTVGAPLPSCEMKLVSVPEMGYEVTDTLHGDEPIQMRVNGRGEICYRGPTIFTGYYKDPVKTAEAVDEEGWLHSGDIGVWTLDGRLKIVDRKKNIFKLSQGEYVAPEKIENILKVNPYVEQIFVYGDSLHSMLVGIVVPDKREIERLAASLKIEGTFEELCRNSVVVDTVQKDMVVTGKKGLLNGFETVRAIHLHPERFSVENDMLTPTFKLKRNDAKKAFIGIIDSLYERKIMLTITTLSAVADAQSIVAAVLKFFEGKAVLQTLVALALSGYFYVKQSQRRHVPPTPAMYCEPDNSQVAPGHGAIYRVGPFPKPEFASMLDMLQHSVRLHPTKPFLGRRPIDKDGNAGPFEWESYESVYLRIQNFASGLMHKTMIEPLDEDMRLLCIYMKNRPEWTMAQYAAYYCGAGISPLYDTLGATSTKFILNQTGASTVLCTTVELKALSEIKRDIPTMKHIILADTDSISSEEAAKAKAIGLTLWTFKQIEEIGEKFPAAPRYPKASDTSILMYTSGTTGNPKGVVLTHANMIISNMACDERVSVGKAVAAVANHPTFLSYLPLPHVAEQIFQMFMIRKFGALGFYQGDTTKILDDLLALRPTIFATVPRLLNRIYDKIVGTASAAGGFKGWLFKKAMDAKLANLPHGITTHALYDKLIFSKIRAKLGLDRTVLMGCGSAPLSPDVLAFFRILMDCPVLEAYGQSECSGVSNMTHYLDFTGGNAGPPLANCEIKLVSVPEMGYLVTDTEHGDEDDKIQVCGRGEVCYRGPNVFPGYFKNPEKTKEALDEDGWLHSGDVGVWFPDGRLKIIDRKKNIFKLSQGEYVAPEKIENVIKCSFLVNQPFVYGDSLHSVLVGIIVPEESELQSLATSLGVQGIFAELCNNPKIVDAVLKDIKAVSKKGGLYGFETLRAILLHPDPFTVENDLMTPTFKLKRNDVKKAFLKQIDALYEKTGDVVAGKNVKQH</sequence>
<dbReference type="InterPro" id="IPR000873">
    <property type="entry name" value="AMP-dep_synth/lig_dom"/>
</dbReference>
<dbReference type="PANTHER" id="PTHR43272:SF33">
    <property type="entry name" value="AMP-BINDING DOMAIN-CONTAINING PROTEIN-RELATED"/>
    <property type="match status" value="1"/>
</dbReference>
<dbReference type="Pfam" id="PF00501">
    <property type="entry name" value="AMP-binding"/>
    <property type="match status" value="2"/>
</dbReference>
<reference evidence="5 6" key="1">
    <citation type="journal article" date="2014" name="Genome Biol. Evol.">
        <title>The secreted proteins of Achlya hypogyna and Thraustotheca clavata identify the ancestral oomycete secretome and reveal gene acquisitions by horizontal gene transfer.</title>
        <authorList>
            <person name="Misner I."/>
            <person name="Blouin N."/>
            <person name="Leonard G."/>
            <person name="Richards T.A."/>
            <person name="Lane C.E."/>
        </authorList>
    </citation>
    <scope>NUCLEOTIDE SEQUENCE [LARGE SCALE GENOMIC DNA]</scope>
    <source>
        <strain evidence="5 6">ATCC 34112</strain>
    </source>
</reference>
<evidence type="ECO:0000259" key="4">
    <source>
        <dbReference type="Pfam" id="PF00501"/>
    </source>
</evidence>
<dbReference type="GO" id="GO:0005783">
    <property type="term" value="C:endoplasmic reticulum"/>
    <property type="evidence" value="ECO:0007669"/>
    <property type="project" value="TreeGrafter"/>
</dbReference>
<evidence type="ECO:0000313" key="6">
    <source>
        <dbReference type="Proteomes" id="UP000243217"/>
    </source>
</evidence>
<dbReference type="GO" id="GO:0004467">
    <property type="term" value="F:long-chain fatty acid-CoA ligase activity"/>
    <property type="evidence" value="ECO:0007669"/>
    <property type="project" value="TreeGrafter"/>
</dbReference>
<dbReference type="Gene3D" id="3.40.50.12780">
    <property type="entry name" value="N-terminal domain of ligase-like"/>
    <property type="match status" value="2"/>
</dbReference>
<name>A0A1W0ABM4_9STRA</name>
<feature type="signal peptide" evidence="3">
    <location>
        <begin position="1"/>
        <end position="22"/>
    </location>
</feature>
<dbReference type="STRING" id="74557.A0A1W0ABM4"/>
<gene>
    <name evidence="5" type="ORF">THRCLA_00563</name>
</gene>
<dbReference type="Proteomes" id="UP000243217">
    <property type="component" value="Unassembled WGS sequence"/>
</dbReference>
<feature type="domain" description="AMP-dependent synthetase/ligase" evidence="4">
    <location>
        <begin position="96"/>
        <end position="520"/>
    </location>
</feature>
<proteinExistence type="predicted"/>